<name>A0ABU4UK33_9GAMM</name>
<protein>
    <submittedName>
        <fullName evidence="1">Uncharacterized protein</fullName>
    </submittedName>
</protein>
<sequence>MPATAKDYFNLMVVPTVQEFKNSSYDLRLGLLSTLVLNHIVDHLAQENQLATDRNTMDARVKSKREEILKECQDFQFIWDVADATKHAKLRVSDREVSSSSQLSGSSGLFQAPFGEGVFAEAAVVFAILENGTEKPLLPAVISVFEFLKSKIRP</sequence>
<comment type="caution">
    <text evidence="1">The sequence shown here is derived from an EMBL/GenBank/DDBJ whole genome shotgun (WGS) entry which is preliminary data.</text>
</comment>
<organism evidence="1 2">
    <name type="scientific">Methylomonas defluvii</name>
    <dbReference type="NCBI Taxonomy" id="3045149"/>
    <lineage>
        <taxon>Bacteria</taxon>
        <taxon>Pseudomonadati</taxon>
        <taxon>Pseudomonadota</taxon>
        <taxon>Gammaproteobacteria</taxon>
        <taxon>Methylococcales</taxon>
        <taxon>Methylococcaceae</taxon>
        <taxon>Methylomonas</taxon>
    </lineage>
</organism>
<accession>A0ABU4UK33</accession>
<evidence type="ECO:0000313" key="1">
    <source>
        <dbReference type="EMBL" id="MDX8129418.1"/>
    </source>
</evidence>
<evidence type="ECO:0000313" key="2">
    <source>
        <dbReference type="Proteomes" id="UP001284537"/>
    </source>
</evidence>
<proteinExistence type="predicted"/>
<dbReference type="RefSeq" id="WP_319962607.1">
    <property type="nucleotide sequence ID" value="NZ_JAXARY010000021.1"/>
</dbReference>
<keyword evidence="2" id="KW-1185">Reference proteome</keyword>
<dbReference type="EMBL" id="JAXARY010000021">
    <property type="protein sequence ID" value="MDX8129418.1"/>
    <property type="molecule type" value="Genomic_DNA"/>
</dbReference>
<reference evidence="1 2" key="1">
    <citation type="submission" date="2023-11" db="EMBL/GenBank/DDBJ databases">
        <authorList>
            <person name="Ouyang M.-Y."/>
        </authorList>
    </citation>
    <scope>NUCLEOTIDE SEQUENCE [LARGE SCALE GENOMIC DNA]</scope>
    <source>
        <strain evidence="1 2">OY6</strain>
    </source>
</reference>
<gene>
    <name evidence="1" type="ORF">QLH52_19110</name>
</gene>
<dbReference type="Proteomes" id="UP001284537">
    <property type="component" value="Unassembled WGS sequence"/>
</dbReference>